<gene>
    <name evidence="1" type="ORF">MM415B03539_0004</name>
</gene>
<dbReference type="AlphaFoldDB" id="A0A6M3L7Q0"/>
<reference evidence="1" key="1">
    <citation type="submission" date="2020-03" db="EMBL/GenBank/DDBJ databases">
        <title>The deep terrestrial virosphere.</title>
        <authorList>
            <person name="Holmfeldt K."/>
            <person name="Nilsson E."/>
            <person name="Simone D."/>
            <person name="Lopez-Fernandez M."/>
            <person name="Wu X."/>
            <person name="de Brujin I."/>
            <person name="Lundin D."/>
            <person name="Andersson A."/>
            <person name="Bertilsson S."/>
            <person name="Dopson M."/>
        </authorList>
    </citation>
    <scope>NUCLEOTIDE SEQUENCE</scope>
    <source>
        <strain evidence="1">MM415B03539</strain>
    </source>
</reference>
<name>A0A6M3L7Q0_9ZZZZ</name>
<dbReference type="EMBL" id="MT142943">
    <property type="protein sequence ID" value="QJA90856.1"/>
    <property type="molecule type" value="Genomic_DNA"/>
</dbReference>
<organism evidence="1">
    <name type="scientific">viral metagenome</name>
    <dbReference type="NCBI Taxonomy" id="1070528"/>
    <lineage>
        <taxon>unclassified sequences</taxon>
        <taxon>metagenomes</taxon>
        <taxon>organismal metagenomes</taxon>
    </lineage>
</organism>
<evidence type="ECO:0000313" key="1">
    <source>
        <dbReference type="EMBL" id="QJA90856.1"/>
    </source>
</evidence>
<sequence>MAIRKQVNRDAINRAVGERQVFIKTITAAANAGVTTVGTVTDNPVIIESAVIHANAAQTADMTSCGLFGGGSQVVTIISAATAVQASLDATDKQVSTGLDGNKGPWRLAATKTVAINLAGTGATAVNLTVIITYYATVAGGYIV</sequence>
<accession>A0A6M3L7Q0</accession>
<proteinExistence type="predicted"/>
<protein>
    <submittedName>
        <fullName evidence="1">Uncharacterized protein</fullName>
    </submittedName>
</protein>